<dbReference type="SMART" id="SM00382">
    <property type="entry name" value="AAA"/>
    <property type="match status" value="1"/>
</dbReference>
<comment type="function">
    <text evidence="11">DNA polymerase III is a complex, multichain enzyme responsible for most of the replicative synthesis in bacteria. This DNA polymerase also exhibits 3' to 5' exonuclease activity.</text>
</comment>
<dbReference type="InterPro" id="IPR027417">
    <property type="entry name" value="P-loop_NTPase"/>
</dbReference>
<evidence type="ECO:0000256" key="5">
    <source>
        <dbReference type="ARBA" id="ARBA00022723"/>
    </source>
</evidence>
<evidence type="ECO:0000256" key="6">
    <source>
        <dbReference type="ARBA" id="ARBA00022741"/>
    </source>
</evidence>
<dbReference type="AlphaFoldDB" id="A0A0G2B958"/>
<dbReference type="CDD" id="cd00009">
    <property type="entry name" value="AAA"/>
    <property type="match status" value="1"/>
</dbReference>
<sequence>MALYHKHRPQLFATIIAQEHVVTTLTNQLKLDRAAHAYLFSGPRGVGKTTTARVLAKALNCERRAADSAEPCNECPACAEISASRAIDVIEIDAASHTGVENVRQNIIENVQFKPTKARYKVFIIDEAHMLSTAAFNALLKTLEEPPPHVVFVLATTELYKVPATIVSRCQRFTFKKVPAKILIKYIKTLAEAEGVRADEAVLARIVKKSEGCVRDAVSLFDQLNALGREHLTLDDAALVIPATNLEDQMRYVRALTGSDVPDGLRVLHELASTGIFFTQFGKDVVELLRLVLVYQADPKLAEEEMDVSGELADELSQIARRLRPAETVRLIDRALARALEVPSSPVPELPLELLLIEWAARADEPSPGASRETKASPAPEHPVPAKTAEAQAATAEPETPAKRTLATRVKDLVHHRQVTLEEVQAAWPKFLAELETSSPSLLFLLKSAELCEAKHGAVTVRVAHSFHHEKLTQPANRQTLESILQNILGSRLSLEVTLSALPAEPAAGGDLQNLAAALGGEVIH</sequence>
<comment type="similarity">
    <text evidence="1 11">Belongs to the DnaX/STICHEL family.</text>
</comment>
<gene>
    <name evidence="11" type="primary">dnaX</name>
    <name evidence="14" type="ORF">UY92_C0011G0016</name>
</gene>
<comment type="caution">
    <text evidence="14">The sequence shown here is derived from an EMBL/GenBank/DDBJ whole genome shotgun (WGS) entry which is preliminary data.</text>
</comment>
<dbReference type="PATRIC" id="fig|1619044.3.peg.808"/>
<evidence type="ECO:0000256" key="1">
    <source>
        <dbReference type="ARBA" id="ARBA00006360"/>
    </source>
</evidence>
<dbReference type="InterPro" id="IPR050238">
    <property type="entry name" value="DNA_Rep/Repair_Clamp_Loader"/>
</dbReference>
<evidence type="ECO:0000256" key="2">
    <source>
        <dbReference type="ARBA" id="ARBA00022679"/>
    </source>
</evidence>
<feature type="domain" description="AAA+ ATPase" evidence="13">
    <location>
        <begin position="34"/>
        <end position="179"/>
    </location>
</feature>
<name>A0A0G2B958_9BACT</name>
<keyword evidence="3 11" id="KW-0548">Nucleotidyltransferase</keyword>
<dbReference type="STRING" id="1619044.UY92_C0011G0016"/>
<keyword evidence="6 11" id="KW-0547">Nucleotide-binding</keyword>
<keyword evidence="4 11" id="KW-0235">DNA replication</keyword>
<dbReference type="FunFam" id="3.40.50.300:FF:000014">
    <property type="entry name" value="DNA polymerase III subunit gamma/tau"/>
    <property type="match status" value="1"/>
</dbReference>
<accession>A0A0G2B958</accession>
<dbReference type="Pfam" id="PF12169">
    <property type="entry name" value="DNA_pol3_gamma3"/>
    <property type="match status" value="1"/>
</dbReference>
<dbReference type="InterPro" id="IPR008921">
    <property type="entry name" value="DNA_pol3_clamp-load_cplx_C"/>
</dbReference>
<evidence type="ECO:0000256" key="8">
    <source>
        <dbReference type="ARBA" id="ARBA00022840"/>
    </source>
</evidence>
<evidence type="ECO:0000256" key="9">
    <source>
        <dbReference type="ARBA" id="ARBA00022932"/>
    </source>
</evidence>
<protein>
    <recommendedName>
        <fullName evidence="11">DNA polymerase III subunit gamma/tau</fullName>
        <ecNumber evidence="11">2.7.7.7</ecNumber>
    </recommendedName>
</protein>
<dbReference type="Proteomes" id="UP000033870">
    <property type="component" value="Unassembled WGS sequence"/>
</dbReference>
<dbReference type="SUPFAM" id="SSF48019">
    <property type="entry name" value="post-AAA+ oligomerization domain-like"/>
    <property type="match status" value="1"/>
</dbReference>
<evidence type="ECO:0000313" key="15">
    <source>
        <dbReference type="Proteomes" id="UP000033870"/>
    </source>
</evidence>
<proteinExistence type="inferred from homology"/>
<keyword evidence="9 11" id="KW-0239">DNA-directed DNA polymerase</keyword>
<evidence type="ECO:0000256" key="7">
    <source>
        <dbReference type="ARBA" id="ARBA00022833"/>
    </source>
</evidence>
<evidence type="ECO:0000256" key="12">
    <source>
        <dbReference type="SAM" id="MobiDB-lite"/>
    </source>
</evidence>
<dbReference type="PANTHER" id="PTHR11669">
    <property type="entry name" value="REPLICATION FACTOR C / DNA POLYMERASE III GAMMA-TAU SUBUNIT"/>
    <property type="match status" value="1"/>
</dbReference>
<keyword evidence="5" id="KW-0479">Metal-binding</keyword>
<keyword evidence="7" id="KW-0862">Zinc</keyword>
<dbReference type="GO" id="GO:0046872">
    <property type="term" value="F:metal ion binding"/>
    <property type="evidence" value="ECO:0007669"/>
    <property type="project" value="UniProtKB-KW"/>
</dbReference>
<dbReference type="SUPFAM" id="SSF52540">
    <property type="entry name" value="P-loop containing nucleoside triphosphate hydrolases"/>
    <property type="match status" value="1"/>
</dbReference>
<feature type="compositionally biased region" description="Low complexity" evidence="12">
    <location>
        <begin position="385"/>
        <end position="399"/>
    </location>
</feature>
<dbReference type="Gene3D" id="1.20.272.10">
    <property type="match status" value="1"/>
</dbReference>
<dbReference type="PANTHER" id="PTHR11669:SF0">
    <property type="entry name" value="PROTEIN STICHEL-LIKE 2"/>
    <property type="match status" value="1"/>
</dbReference>
<dbReference type="InterPro" id="IPR003593">
    <property type="entry name" value="AAA+_ATPase"/>
</dbReference>
<dbReference type="EMBL" id="LCRX01000011">
    <property type="protein sequence ID" value="KKW41994.1"/>
    <property type="molecule type" value="Genomic_DNA"/>
</dbReference>
<evidence type="ECO:0000259" key="13">
    <source>
        <dbReference type="SMART" id="SM00382"/>
    </source>
</evidence>
<keyword evidence="8 11" id="KW-0067">ATP-binding</keyword>
<evidence type="ECO:0000313" key="14">
    <source>
        <dbReference type="EMBL" id="KKW41994.1"/>
    </source>
</evidence>
<dbReference type="NCBIfam" id="TIGR02397">
    <property type="entry name" value="dnaX_nterm"/>
    <property type="match status" value="1"/>
</dbReference>
<reference evidence="14 15" key="1">
    <citation type="journal article" date="2015" name="Nature">
        <title>rRNA introns, odd ribosomes, and small enigmatic genomes across a large radiation of phyla.</title>
        <authorList>
            <person name="Brown C.T."/>
            <person name="Hug L.A."/>
            <person name="Thomas B.C."/>
            <person name="Sharon I."/>
            <person name="Castelle C.J."/>
            <person name="Singh A."/>
            <person name="Wilkins M.J."/>
            <person name="Williams K.H."/>
            <person name="Banfield J.F."/>
        </authorList>
    </citation>
    <scope>NUCLEOTIDE SEQUENCE [LARGE SCALE GENOMIC DNA]</scope>
</reference>
<dbReference type="Gene3D" id="3.40.50.300">
    <property type="entry name" value="P-loop containing nucleotide triphosphate hydrolases"/>
    <property type="match status" value="1"/>
</dbReference>
<evidence type="ECO:0000256" key="4">
    <source>
        <dbReference type="ARBA" id="ARBA00022705"/>
    </source>
</evidence>
<organism evidence="14 15">
    <name type="scientific">Candidatus Magasanikbacteria bacterium GW2011_GWA2_56_11</name>
    <dbReference type="NCBI Taxonomy" id="1619044"/>
    <lineage>
        <taxon>Bacteria</taxon>
        <taxon>Candidatus Magasanikiibacteriota</taxon>
    </lineage>
</organism>
<comment type="subunit">
    <text evidence="11">DNA polymerase III contains a core (composed of alpha, epsilon and theta chains) that associates with a tau subunit. This core dimerizes to form the POLIII' complex. PolIII' associates with the gamma complex (composed of gamma, delta, delta', psi and chi chains) and with the beta chain to form the complete DNA polymerase III complex.</text>
</comment>
<dbReference type="GO" id="GO:0009360">
    <property type="term" value="C:DNA polymerase III complex"/>
    <property type="evidence" value="ECO:0007669"/>
    <property type="project" value="InterPro"/>
</dbReference>
<dbReference type="NCBIfam" id="NF004046">
    <property type="entry name" value="PRK05563.1"/>
    <property type="match status" value="1"/>
</dbReference>
<comment type="catalytic activity">
    <reaction evidence="10 11">
        <text>DNA(n) + a 2'-deoxyribonucleoside 5'-triphosphate = DNA(n+1) + diphosphate</text>
        <dbReference type="Rhea" id="RHEA:22508"/>
        <dbReference type="Rhea" id="RHEA-COMP:17339"/>
        <dbReference type="Rhea" id="RHEA-COMP:17340"/>
        <dbReference type="ChEBI" id="CHEBI:33019"/>
        <dbReference type="ChEBI" id="CHEBI:61560"/>
        <dbReference type="ChEBI" id="CHEBI:173112"/>
        <dbReference type="EC" id="2.7.7.7"/>
    </reaction>
</comment>
<dbReference type="GO" id="GO:0003677">
    <property type="term" value="F:DNA binding"/>
    <property type="evidence" value="ECO:0007669"/>
    <property type="project" value="InterPro"/>
</dbReference>
<evidence type="ECO:0000256" key="10">
    <source>
        <dbReference type="ARBA" id="ARBA00049244"/>
    </source>
</evidence>
<dbReference type="EC" id="2.7.7.7" evidence="11"/>
<evidence type="ECO:0000256" key="11">
    <source>
        <dbReference type="RuleBase" id="RU364063"/>
    </source>
</evidence>
<feature type="region of interest" description="Disordered" evidence="12">
    <location>
        <begin position="365"/>
        <end position="404"/>
    </location>
</feature>
<dbReference type="InterPro" id="IPR022754">
    <property type="entry name" value="DNA_pol_III_gamma-3"/>
</dbReference>
<dbReference type="GO" id="GO:0006261">
    <property type="term" value="P:DNA-templated DNA replication"/>
    <property type="evidence" value="ECO:0007669"/>
    <property type="project" value="TreeGrafter"/>
</dbReference>
<keyword evidence="2 11" id="KW-0808">Transferase</keyword>
<dbReference type="Pfam" id="PF13177">
    <property type="entry name" value="DNA_pol3_delta2"/>
    <property type="match status" value="1"/>
</dbReference>
<dbReference type="Gene3D" id="1.10.8.60">
    <property type="match status" value="1"/>
</dbReference>
<dbReference type="GO" id="GO:0005524">
    <property type="term" value="F:ATP binding"/>
    <property type="evidence" value="ECO:0007669"/>
    <property type="project" value="UniProtKB-KW"/>
</dbReference>
<evidence type="ECO:0000256" key="3">
    <source>
        <dbReference type="ARBA" id="ARBA00022695"/>
    </source>
</evidence>
<dbReference type="InterPro" id="IPR012763">
    <property type="entry name" value="DNA_pol_III_sug/sutau_N"/>
</dbReference>
<dbReference type="GO" id="GO:0003887">
    <property type="term" value="F:DNA-directed DNA polymerase activity"/>
    <property type="evidence" value="ECO:0007669"/>
    <property type="project" value="UniProtKB-KW"/>
</dbReference>